<evidence type="ECO:0008006" key="4">
    <source>
        <dbReference type="Google" id="ProtNLM"/>
    </source>
</evidence>
<name>A0A4R6IQZ1_9SPHI</name>
<keyword evidence="1" id="KW-1133">Transmembrane helix</keyword>
<sequence length="239" mass="25970">MKTSTILIISAVVITITALTAYNFTLRASYLKGDYKNPFYGMEFTAIKDLKSVTISSANLVSVTIEQGAKEGIWISNNAEQKVSWSHDGDNLQIDLTKKSKVERDRIYGRSIVVVTNHLDQVNTKSLFKTADDENSYVSGEVTISGYKEGSLQLVMDRASTVFLDKNKFQSVKATVGDAQHGGSSLTVSKDNTIASADFTVAGESKLSLSGPNIIKTSYNLSDRATVSLNGKTLQAIIH</sequence>
<protein>
    <recommendedName>
        <fullName evidence="4">Autotransporter adhesin-like protein</fullName>
    </recommendedName>
</protein>
<dbReference type="OrthoDB" id="850138at2"/>
<dbReference type="AlphaFoldDB" id="A0A4R6IQZ1"/>
<evidence type="ECO:0000256" key="1">
    <source>
        <dbReference type="SAM" id="Phobius"/>
    </source>
</evidence>
<proteinExistence type="predicted"/>
<organism evidence="2 3">
    <name type="scientific">Pedobacter duraquae</name>
    <dbReference type="NCBI Taxonomy" id="425511"/>
    <lineage>
        <taxon>Bacteria</taxon>
        <taxon>Pseudomonadati</taxon>
        <taxon>Bacteroidota</taxon>
        <taxon>Sphingobacteriia</taxon>
        <taxon>Sphingobacteriales</taxon>
        <taxon>Sphingobacteriaceae</taxon>
        <taxon>Pedobacter</taxon>
    </lineage>
</organism>
<keyword evidence="1" id="KW-0812">Transmembrane</keyword>
<accession>A0A4R6IQZ1</accession>
<dbReference type="Proteomes" id="UP000295499">
    <property type="component" value="Unassembled WGS sequence"/>
</dbReference>
<reference evidence="2 3" key="1">
    <citation type="submission" date="2019-03" db="EMBL/GenBank/DDBJ databases">
        <title>Genomic Encyclopedia of Archaeal and Bacterial Type Strains, Phase II (KMG-II): from individual species to whole genera.</title>
        <authorList>
            <person name="Goeker M."/>
        </authorList>
    </citation>
    <scope>NUCLEOTIDE SEQUENCE [LARGE SCALE GENOMIC DNA]</scope>
    <source>
        <strain evidence="2 3">DSM 19034</strain>
    </source>
</reference>
<dbReference type="RefSeq" id="WP_133553088.1">
    <property type="nucleotide sequence ID" value="NZ_SNWM01000001.1"/>
</dbReference>
<keyword evidence="1" id="KW-0472">Membrane</keyword>
<gene>
    <name evidence="2" type="ORF">CLV32_1085</name>
</gene>
<comment type="caution">
    <text evidence="2">The sequence shown here is derived from an EMBL/GenBank/DDBJ whole genome shotgun (WGS) entry which is preliminary data.</text>
</comment>
<evidence type="ECO:0000313" key="3">
    <source>
        <dbReference type="Proteomes" id="UP000295499"/>
    </source>
</evidence>
<dbReference type="EMBL" id="SNWM01000001">
    <property type="protein sequence ID" value="TDO24792.1"/>
    <property type="molecule type" value="Genomic_DNA"/>
</dbReference>
<keyword evidence="3" id="KW-1185">Reference proteome</keyword>
<evidence type="ECO:0000313" key="2">
    <source>
        <dbReference type="EMBL" id="TDO24792.1"/>
    </source>
</evidence>
<feature type="transmembrane region" description="Helical" evidence="1">
    <location>
        <begin position="6"/>
        <end position="26"/>
    </location>
</feature>